<sequence>KNKTYVRGDKQEETFRILKEKLCNAPVLALLYGPNEFMVYCDASNQGFGCVLMQQGKYHPGKADVVADTLSRKEVLKPRRVRAMSMTIHFGLNTKNLEAQREVAKDLKAPAEWL</sequence>
<dbReference type="AlphaFoldDB" id="A0A699SZU3"/>
<dbReference type="InterPro" id="IPR041577">
    <property type="entry name" value="RT_RNaseH_2"/>
</dbReference>
<keyword evidence="2" id="KW-0695">RNA-directed DNA polymerase</keyword>
<dbReference type="PANTHER" id="PTHR34072">
    <property type="entry name" value="ENZYMATIC POLYPROTEIN-RELATED"/>
    <property type="match status" value="1"/>
</dbReference>
<dbReference type="GO" id="GO:0003964">
    <property type="term" value="F:RNA-directed DNA polymerase activity"/>
    <property type="evidence" value="ECO:0007669"/>
    <property type="project" value="UniProtKB-KW"/>
</dbReference>
<accession>A0A699SZU3</accession>
<dbReference type="SUPFAM" id="SSF56672">
    <property type="entry name" value="DNA/RNA polymerases"/>
    <property type="match status" value="1"/>
</dbReference>
<protein>
    <submittedName>
        <fullName evidence="2">Putative reverse transcriptase domain-containing protein</fullName>
    </submittedName>
</protein>
<comment type="caution">
    <text evidence="2">The sequence shown here is derived from an EMBL/GenBank/DDBJ whole genome shotgun (WGS) entry which is preliminary data.</text>
</comment>
<name>A0A699SZU3_TANCI</name>
<dbReference type="Pfam" id="PF17919">
    <property type="entry name" value="RT_RNaseH_2"/>
    <property type="match status" value="1"/>
</dbReference>
<reference evidence="2" key="1">
    <citation type="journal article" date="2019" name="Sci. Rep.">
        <title>Draft genome of Tanacetum cinerariifolium, the natural source of mosquito coil.</title>
        <authorList>
            <person name="Yamashiro T."/>
            <person name="Shiraishi A."/>
            <person name="Satake H."/>
            <person name="Nakayama K."/>
        </authorList>
    </citation>
    <scope>NUCLEOTIDE SEQUENCE</scope>
</reference>
<feature type="domain" description="Reverse transcriptase/retrotransposon-derived protein RNase H-like" evidence="1">
    <location>
        <begin position="9"/>
        <end position="57"/>
    </location>
</feature>
<proteinExistence type="predicted"/>
<evidence type="ECO:0000259" key="1">
    <source>
        <dbReference type="Pfam" id="PF17919"/>
    </source>
</evidence>
<dbReference type="InterPro" id="IPR043502">
    <property type="entry name" value="DNA/RNA_pol_sf"/>
</dbReference>
<evidence type="ECO:0000313" key="2">
    <source>
        <dbReference type="EMBL" id="GFD02166.1"/>
    </source>
</evidence>
<gene>
    <name evidence="2" type="ORF">Tci_874135</name>
</gene>
<feature type="non-terminal residue" evidence="2">
    <location>
        <position position="1"/>
    </location>
</feature>
<organism evidence="2">
    <name type="scientific">Tanacetum cinerariifolium</name>
    <name type="common">Dalmatian daisy</name>
    <name type="synonym">Chrysanthemum cinerariifolium</name>
    <dbReference type="NCBI Taxonomy" id="118510"/>
    <lineage>
        <taxon>Eukaryota</taxon>
        <taxon>Viridiplantae</taxon>
        <taxon>Streptophyta</taxon>
        <taxon>Embryophyta</taxon>
        <taxon>Tracheophyta</taxon>
        <taxon>Spermatophyta</taxon>
        <taxon>Magnoliopsida</taxon>
        <taxon>eudicotyledons</taxon>
        <taxon>Gunneridae</taxon>
        <taxon>Pentapetalae</taxon>
        <taxon>asterids</taxon>
        <taxon>campanulids</taxon>
        <taxon>Asterales</taxon>
        <taxon>Asteraceae</taxon>
        <taxon>Asteroideae</taxon>
        <taxon>Anthemideae</taxon>
        <taxon>Anthemidinae</taxon>
        <taxon>Tanacetum</taxon>
    </lineage>
</organism>
<keyword evidence="2" id="KW-0808">Transferase</keyword>
<dbReference type="PANTHER" id="PTHR34072:SF52">
    <property type="entry name" value="RIBONUCLEASE H"/>
    <property type="match status" value="1"/>
</dbReference>
<dbReference type="EMBL" id="BKCJ011196157">
    <property type="protein sequence ID" value="GFD02166.1"/>
    <property type="molecule type" value="Genomic_DNA"/>
</dbReference>
<keyword evidence="2" id="KW-0548">Nucleotidyltransferase</keyword>